<keyword evidence="1 3" id="KW-0554">One-carbon metabolism</keyword>
<feature type="domain" description="Formyl transferase N-terminal" evidence="5">
    <location>
        <begin position="139"/>
        <end position="313"/>
    </location>
</feature>
<dbReference type="InterPro" id="IPR002376">
    <property type="entry name" value="Formyl_transf_N"/>
</dbReference>
<dbReference type="EC" id="3.5.1.10" evidence="3 4"/>
<evidence type="ECO:0000256" key="1">
    <source>
        <dbReference type="ARBA" id="ARBA00022563"/>
    </source>
</evidence>
<comment type="pathway">
    <text evidence="3">Purine metabolism; IMP biosynthesis via de novo pathway; formate from 10-formyl-5,6,7,8-tetrahydrofolate: step 1/1.</text>
</comment>
<dbReference type="Proteomes" id="UP001228690">
    <property type="component" value="Chromosome"/>
</dbReference>
<keyword evidence="7" id="KW-1185">Reference proteome</keyword>
<dbReference type="Gene3D" id="3.40.50.170">
    <property type="entry name" value="Formyl transferase, N-terminal domain"/>
    <property type="match status" value="1"/>
</dbReference>
<dbReference type="PANTHER" id="PTHR42706:SF1">
    <property type="entry name" value="FORMYLTETRAHYDROFOLATE DEFORMYLASE 2, MITOCHONDRIAL"/>
    <property type="match status" value="1"/>
</dbReference>
<dbReference type="RefSeq" id="WP_326928662.1">
    <property type="nucleotide sequence ID" value="NZ_CP123443.1"/>
</dbReference>
<dbReference type="InterPro" id="IPR036477">
    <property type="entry name" value="Formyl_transf_N_sf"/>
</dbReference>
<evidence type="ECO:0000259" key="5">
    <source>
        <dbReference type="Pfam" id="PF00551"/>
    </source>
</evidence>
<dbReference type="SUPFAM" id="SSF55021">
    <property type="entry name" value="ACT-like"/>
    <property type="match status" value="1"/>
</dbReference>
<gene>
    <name evidence="3 6" type="primary">purU</name>
    <name evidence="6" type="ORF">P0082_10390</name>
</gene>
<keyword evidence="2 3" id="KW-0378">Hydrolase</keyword>
<keyword evidence="3" id="KW-0658">Purine biosynthesis</keyword>
<comment type="catalytic activity">
    <reaction evidence="3">
        <text>(6R)-10-formyltetrahydrofolate + H2O = (6S)-5,6,7,8-tetrahydrofolate + formate + H(+)</text>
        <dbReference type="Rhea" id="RHEA:19833"/>
        <dbReference type="ChEBI" id="CHEBI:15377"/>
        <dbReference type="ChEBI" id="CHEBI:15378"/>
        <dbReference type="ChEBI" id="CHEBI:15740"/>
        <dbReference type="ChEBI" id="CHEBI:57453"/>
        <dbReference type="ChEBI" id="CHEBI:195366"/>
        <dbReference type="EC" id="3.5.1.10"/>
    </reaction>
</comment>
<dbReference type="InterPro" id="IPR044074">
    <property type="entry name" value="PurU_ACT"/>
</dbReference>
<accession>A0ABY8MM30</accession>
<name>A0ABY8MM30_9SPIO</name>
<sequence>MRDLSSFGTKDSKDSKDNPCSDSFTLLMSCPDQKGVVAGVAAFIHKHGGNIYSANQHFDKDAQQFFARFAWTMYPEDREFRDTESGDKELGDTAFGDNGSGESGNVAEWCLQRLRQDFAELAQHFSMNWQMDISGRKLRSAIFVSRYDHCLYDLLVHRDELNCDFRCIISNHRKLEAVAKHFGLRFYYTDFSGLGKAAAEKQQLEILLRERIELMVLARYMQILSPEFLEQSPAPAINIHHSFLPAFKGAKPYHQAYERGVKIIGATSHYVTADLDQGPIIAQDVQAVSHRDSVEDLVRKGRSIEKYVLLQAVRAHTEQRVLCFGNRTVVFPG</sequence>
<dbReference type="GO" id="GO:0008864">
    <property type="term" value="F:formyltetrahydrofolate deformylase activity"/>
    <property type="evidence" value="ECO:0007669"/>
    <property type="project" value="UniProtKB-EC"/>
</dbReference>
<dbReference type="HAMAP" id="MF_01927">
    <property type="entry name" value="PurU"/>
    <property type="match status" value="1"/>
</dbReference>
<evidence type="ECO:0000256" key="4">
    <source>
        <dbReference type="NCBIfam" id="TIGR00655"/>
    </source>
</evidence>
<dbReference type="EMBL" id="CP123443">
    <property type="protein sequence ID" value="WGK70455.1"/>
    <property type="molecule type" value="Genomic_DNA"/>
</dbReference>
<reference evidence="6 7" key="1">
    <citation type="submission" date="2023-04" db="EMBL/GenBank/DDBJ databases">
        <title>Spirochaete genome identified in red abalone sample constitutes a novel genus.</title>
        <authorList>
            <person name="Sharma S.P."/>
            <person name="Purcell C.M."/>
            <person name="Hyde J.R."/>
            <person name="Severin A.J."/>
        </authorList>
    </citation>
    <scope>NUCLEOTIDE SEQUENCE [LARGE SCALE GENOMIC DNA]</scope>
    <source>
        <strain evidence="6 7">SP-2023</strain>
    </source>
</reference>
<dbReference type="NCBIfam" id="NF004684">
    <property type="entry name" value="PRK06027.1"/>
    <property type="match status" value="1"/>
</dbReference>
<dbReference type="Gene3D" id="3.30.70.260">
    <property type="match status" value="1"/>
</dbReference>
<dbReference type="InterPro" id="IPR041729">
    <property type="entry name" value="Formyl-FH4-Hydrolase_C"/>
</dbReference>
<evidence type="ECO:0000313" key="7">
    <source>
        <dbReference type="Proteomes" id="UP001228690"/>
    </source>
</evidence>
<evidence type="ECO:0000256" key="2">
    <source>
        <dbReference type="ARBA" id="ARBA00022801"/>
    </source>
</evidence>
<evidence type="ECO:0000313" key="6">
    <source>
        <dbReference type="EMBL" id="WGK70455.1"/>
    </source>
</evidence>
<dbReference type="CDD" id="cd04875">
    <property type="entry name" value="ACT_F4HF-DF"/>
    <property type="match status" value="1"/>
</dbReference>
<dbReference type="Pfam" id="PF00551">
    <property type="entry name" value="Formyl_trans_N"/>
    <property type="match status" value="1"/>
</dbReference>
<evidence type="ECO:0000256" key="3">
    <source>
        <dbReference type="HAMAP-Rule" id="MF_01927"/>
    </source>
</evidence>
<dbReference type="NCBIfam" id="TIGR00655">
    <property type="entry name" value="PurU"/>
    <property type="match status" value="1"/>
</dbReference>
<dbReference type="InterPro" id="IPR004810">
    <property type="entry name" value="PurU"/>
</dbReference>
<dbReference type="PANTHER" id="PTHR42706">
    <property type="entry name" value="FORMYLTETRAHYDROFOLATE DEFORMYLASE"/>
    <property type="match status" value="1"/>
</dbReference>
<dbReference type="InterPro" id="IPR045865">
    <property type="entry name" value="ACT-like_dom_sf"/>
</dbReference>
<comment type="similarity">
    <text evidence="3">Belongs to the PurU family.</text>
</comment>
<dbReference type="PIRSF" id="PIRSF036480">
    <property type="entry name" value="FormyFH4_hydr"/>
    <property type="match status" value="1"/>
</dbReference>
<dbReference type="PRINTS" id="PR01575">
    <property type="entry name" value="FFH4HYDRLASE"/>
</dbReference>
<dbReference type="SUPFAM" id="SSF53328">
    <property type="entry name" value="Formyltransferase"/>
    <property type="match status" value="1"/>
</dbReference>
<feature type="active site" evidence="3">
    <location>
        <position position="276"/>
    </location>
</feature>
<organism evidence="6 7">
    <name type="scientific">Candidatus Haliotispira prima</name>
    <dbReference type="NCBI Taxonomy" id="3034016"/>
    <lineage>
        <taxon>Bacteria</taxon>
        <taxon>Pseudomonadati</taxon>
        <taxon>Spirochaetota</taxon>
        <taxon>Spirochaetia</taxon>
        <taxon>Spirochaetales</taxon>
        <taxon>Spirochaetaceae</taxon>
        <taxon>Candidatus Haliotispira</taxon>
    </lineage>
</organism>
<dbReference type="CDD" id="cd08648">
    <property type="entry name" value="FMT_core_Formyl-FH4-Hydrolase_C"/>
    <property type="match status" value="1"/>
</dbReference>
<proteinExistence type="inferred from homology"/>
<protein>
    <recommendedName>
        <fullName evidence="3 4">Formyltetrahydrofolate deformylase</fullName>
        <ecNumber evidence="3 4">3.5.1.10</ecNumber>
    </recommendedName>
    <alternativeName>
        <fullName evidence="3">Formyl-FH(4) hydrolase</fullName>
    </alternativeName>
</protein>
<comment type="function">
    <text evidence="3">Catalyzes the hydrolysis of 10-formyltetrahydrofolate (formyl-FH4) to formate and tetrahydrofolate (FH4).</text>
</comment>